<organism evidence="2 3">
    <name type="scientific">Panicum virgatum</name>
    <name type="common">Blackwell switchgrass</name>
    <dbReference type="NCBI Taxonomy" id="38727"/>
    <lineage>
        <taxon>Eukaryota</taxon>
        <taxon>Viridiplantae</taxon>
        <taxon>Streptophyta</taxon>
        <taxon>Embryophyta</taxon>
        <taxon>Tracheophyta</taxon>
        <taxon>Spermatophyta</taxon>
        <taxon>Magnoliopsida</taxon>
        <taxon>Liliopsida</taxon>
        <taxon>Poales</taxon>
        <taxon>Poaceae</taxon>
        <taxon>PACMAD clade</taxon>
        <taxon>Panicoideae</taxon>
        <taxon>Panicodae</taxon>
        <taxon>Paniceae</taxon>
        <taxon>Panicinae</taxon>
        <taxon>Panicum</taxon>
        <taxon>Panicum sect. Hiantes</taxon>
    </lineage>
</organism>
<comment type="caution">
    <text evidence="2">The sequence shown here is derived from an EMBL/GenBank/DDBJ whole genome shotgun (WGS) entry which is preliminary data.</text>
</comment>
<reference evidence="2" key="1">
    <citation type="submission" date="2020-05" db="EMBL/GenBank/DDBJ databases">
        <title>WGS assembly of Panicum virgatum.</title>
        <authorList>
            <person name="Lovell J.T."/>
            <person name="Jenkins J."/>
            <person name="Shu S."/>
            <person name="Juenger T.E."/>
            <person name="Schmutz J."/>
        </authorList>
    </citation>
    <scope>NUCLEOTIDE SEQUENCE</scope>
    <source>
        <strain evidence="2">AP13</strain>
    </source>
</reference>
<gene>
    <name evidence="2" type="ORF">PVAP13_5KG051601</name>
</gene>
<evidence type="ECO:0000313" key="3">
    <source>
        <dbReference type="Proteomes" id="UP000823388"/>
    </source>
</evidence>
<feature type="transmembrane region" description="Helical" evidence="1">
    <location>
        <begin position="45"/>
        <end position="74"/>
    </location>
</feature>
<keyword evidence="1" id="KW-0812">Transmembrane</keyword>
<dbReference type="EMBL" id="CM029045">
    <property type="protein sequence ID" value="KAG2595102.1"/>
    <property type="molecule type" value="Genomic_DNA"/>
</dbReference>
<keyword evidence="1" id="KW-1133">Transmembrane helix</keyword>
<dbReference type="Proteomes" id="UP000823388">
    <property type="component" value="Chromosome 5K"/>
</dbReference>
<accession>A0A8T0S7M2</accession>
<dbReference type="AlphaFoldDB" id="A0A8T0S7M2"/>
<evidence type="ECO:0000256" key="1">
    <source>
        <dbReference type="SAM" id="Phobius"/>
    </source>
</evidence>
<keyword evidence="3" id="KW-1185">Reference proteome</keyword>
<name>A0A8T0S7M2_PANVG</name>
<proteinExistence type="predicted"/>
<keyword evidence="1" id="KW-0472">Membrane</keyword>
<evidence type="ECO:0000313" key="2">
    <source>
        <dbReference type="EMBL" id="KAG2595102.1"/>
    </source>
</evidence>
<sequence>MALLRRRFLSLAGEEGVPCILSARRFWEVVGAAGDRGSRFPTVGVAAVGADCFLSSFLLAVWVVGGLLCVAFSADWSSGARGGVGRSHIGRC</sequence>
<protein>
    <submittedName>
        <fullName evidence="2">Uncharacterized protein</fullName>
    </submittedName>
</protein>